<gene>
    <name evidence="2" type="ORF">F2Y86_24595</name>
</gene>
<evidence type="ECO:0000313" key="2">
    <source>
        <dbReference type="EMBL" id="KAA5403136.1"/>
    </source>
</evidence>
<accession>A0A5M6A230</accession>
<name>A0A5M6A230_9BACE</name>
<organism evidence="2 3">
    <name type="scientific">Bacteroides cellulosilyticus</name>
    <dbReference type="NCBI Taxonomy" id="246787"/>
    <lineage>
        <taxon>Bacteria</taxon>
        <taxon>Pseudomonadati</taxon>
        <taxon>Bacteroidota</taxon>
        <taxon>Bacteroidia</taxon>
        <taxon>Bacteroidales</taxon>
        <taxon>Bacteroidaceae</taxon>
        <taxon>Bacteroides</taxon>
    </lineage>
</organism>
<dbReference type="RefSeq" id="WP_149950584.1">
    <property type="nucleotide sequence ID" value="NZ_RCXI01000031.1"/>
</dbReference>
<dbReference type="InterPro" id="IPR041519">
    <property type="entry name" value="HEPN_RiboL-PSP"/>
</dbReference>
<proteinExistence type="predicted"/>
<sequence length="261" mass="30578">MSKKIYVNGGILITTPYFRYAGGGALYSTPPEGAEMIETNTTDENGSYLEINDEHPQSIFNEYYAATFFTTFHMWADFFHRDYTDAYNDYLERIDNTNEVINIENLNIKQQNIVNRLLYVSIVASLETFICDIVLTKITRDEEAFYKYFESRPYSDKKKEEMLKLKDDNIGKWEQCVIEEVMKTVFSNIKTIKDVYKDVFNISISDTGGKMKMHFYKRNLLAHKNGRKKDGSYMNITKDDLNILVEDSKTFVRQIMEELNI</sequence>
<evidence type="ECO:0000259" key="1">
    <source>
        <dbReference type="Pfam" id="PF18735"/>
    </source>
</evidence>
<dbReference type="Pfam" id="PF18735">
    <property type="entry name" value="HEPN_RiboL-PSP"/>
    <property type="match status" value="1"/>
</dbReference>
<dbReference type="Proteomes" id="UP000325055">
    <property type="component" value="Unassembled WGS sequence"/>
</dbReference>
<feature type="domain" description="RiboL-PSP-HEPN" evidence="1">
    <location>
        <begin position="89"/>
        <end position="258"/>
    </location>
</feature>
<protein>
    <recommendedName>
        <fullName evidence="1">RiboL-PSP-HEPN domain-containing protein</fullName>
    </recommendedName>
</protein>
<dbReference type="EMBL" id="VVYW01000030">
    <property type="protein sequence ID" value="KAA5403136.1"/>
    <property type="molecule type" value="Genomic_DNA"/>
</dbReference>
<evidence type="ECO:0000313" key="3">
    <source>
        <dbReference type="Proteomes" id="UP000325055"/>
    </source>
</evidence>
<comment type="caution">
    <text evidence="2">The sequence shown here is derived from an EMBL/GenBank/DDBJ whole genome shotgun (WGS) entry which is preliminary data.</text>
</comment>
<dbReference type="AlphaFoldDB" id="A0A5M6A230"/>
<reference evidence="2 3" key="1">
    <citation type="journal article" date="2019" name="Nat. Med.">
        <title>A library of human gut bacterial isolates paired with longitudinal multiomics data enables mechanistic microbiome research.</title>
        <authorList>
            <person name="Poyet M."/>
            <person name="Groussin M."/>
            <person name="Gibbons S.M."/>
            <person name="Avila-Pacheco J."/>
            <person name="Jiang X."/>
            <person name="Kearney S.M."/>
            <person name="Perrotta A.R."/>
            <person name="Berdy B."/>
            <person name="Zhao S."/>
            <person name="Lieberman T.D."/>
            <person name="Swanson P.K."/>
            <person name="Smith M."/>
            <person name="Roesemann S."/>
            <person name="Alexander J.E."/>
            <person name="Rich S.A."/>
            <person name="Livny J."/>
            <person name="Vlamakis H."/>
            <person name="Clish C."/>
            <person name="Bullock K."/>
            <person name="Deik A."/>
            <person name="Scott J."/>
            <person name="Pierce K.A."/>
            <person name="Xavier R.J."/>
            <person name="Alm E.J."/>
        </authorList>
    </citation>
    <scope>NUCLEOTIDE SEQUENCE [LARGE SCALE GENOMIC DNA]</scope>
    <source>
        <strain evidence="2 3">BIOML-A7</strain>
    </source>
</reference>